<keyword evidence="1" id="KW-0596">Phosphopantetheine</keyword>
<gene>
    <name evidence="4" type="ORF">ACFPPD_10465</name>
</gene>
<dbReference type="InterPro" id="IPR009081">
    <property type="entry name" value="PP-bd_ACP"/>
</dbReference>
<proteinExistence type="predicted"/>
<sequence length="90" mass="10386">MSTDLARADVIQYLRKKIAEITESPELEQEANVHALIRDMGMDSLRIVQLIVHIEQYFEISFEDEELVIDFFSTIDHFASSIAKKRVCLA</sequence>
<evidence type="ECO:0000313" key="4">
    <source>
        <dbReference type="EMBL" id="MFC5469144.1"/>
    </source>
</evidence>
<comment type="caution">
    <text evidence="4">The sequence shown here is derived from an EMBL/GenBank/DDBJ whole genome shotgun (WGS) entry which is preliminary data.</text>
</comment>
<dbReference type="EMBL" id="JBHSMH010000025">
    <property type="protein sequence ID" value="MFC5469144.1"/>
    <property type="molecule type" value="Genomic_DNA"/>
</dbReference>
<dbReference type="InterPro" id="IPR036736">
    <property type="entry name" value="ACP-like_sf"/>
</dbReference>
<dbReference type="Pfam" id="PF00550">
    <property type="entry name" value="PP-binding"/>
    <property type="match status" value="1"/>
</dbReference>
<keyword evidence="5" id="KW-1185">Reference proteome</keyword>
<feature type="domain" description="Carrier" evidence="3">
    <location>
        <begin position="5"/>
        <end position="86"/>
    </location>
</feature>
<evidence type="ECO:0000259" key="3">
    <source>
        <dbReference type="PROSITE" id="PS50075"/>
    </source>
</evidence>
<dbReference type="Gene3D" id="1.10.1200.10">
    <property type="entry name" value="ACP-like"/>
    <property type="match status" value="1"/>
</dbReference>
<evidence type="ECO:0000256" key="1">
    <source>
        <dbReference type="ARBA" id="ARBA00022450"/>
    </source>
</evidence>
<accession>A0ABW0LTM5</accession>
<dbReference type="SUPFAM" id="SSF47336">
    <property type="entry name" value="ACP-like"/>
    <property type="match status" value="1"/>
</dbReference>
<dbReference type="PROSITE" id="PS50075">
    <property type="entry name" value="CARRIER"/>
    <property type="match status" value="1"/>
</dbReference>
<dbReference type="PROSITE" id="PS00012">
    <property type="entry name" value="PHOSPHOPANTETHEINE"/>
    <property type="match status" value="1"/>
</dbReference>
<name>A0ABW0LTM5_9BACL</name>
<keyword evidence="2" id="KW-0597">Phosphoprotein</keyword>
<reference evidence="5" key="1">
    <citation type="journal article" date="2019" name="Int. J. Syst. Evol. Microbiol.">
        <title>The Global Catalogue of Microorganisms (GCM) 10K type strain sequencing project: providing services to taxonomists for standard genome sequencing and annotation.</title>
        <authorList>
            <consortium name="The Broad Institute Genomics Platform"/>
            <consortium name="The Broad Institute Genome Sequencing Center for Infectious Disease"/>
            <person name="Wu L."/>
            <person name="Ma J."/>
        </authorList>
    </citation>
    <scope>NUCLEOTIDE SEQUENCE [LARGE SCALE GENOMIC DNA]</scope>
    <source>
        <strain evidence="5">CCUG 57113</strain>
    </source>
</reference>
<evidence type="ECO:0000313" key="5">
    <source>
        <dbReference type="Proteomes" id="UP001596105"/>
    </source>
</evidence>
<evidence type="ECO:0000256" key="2">
    <source>
        <dbReference type="ARBA" id="ARBA00022553"/>
    </source>
</evidence>
<organism evidence="4 5">
    <name type="scientific">Cohnella suwonensis</name>
    <dbReference type="NCBI Taxonomy" id="696072"/>
    <lineage>
        <taxon>Bacteria</taxon>
        <taxon>Bacillati</taxon>
        <taxon>Bacillota</taxon>
        <taxon>Bacilli</taxon>
        <taxon>Bacillales</taxon>
        <taxon>Paenibacillaceae</taxon>
        <taxon>Cohnella</taxon>
    </lineage>
</organism>
<dbReference type="RefSeq" id="WP_209748843.1">
    <property type="nucleotide sequence ID" value="NZ_JBHSMH010000025.1"/>
</dbReference>
<protein>
    <submittedName>
        <fullName evidence="4">Acyl carrier protein</fullName>
    </submittedName>
</protein>
<dbReference type="InterPro" id="IPR006162">
    <property type="entry name" value="Ppantetheine_attach_site"/>
</dbReference>
<dbReference type="Proteomes" id="UP001596105">
    <property type="component" value="Unassembled WGS sequence"/>
</dbReference>